<keyword evidence="2" id="KW-0732">Signal</keyword>
<dbReference type="PROSITE" id="PS51257">
    <property type="entry name" value="PROKAR_LIPOPROTEIN"/>
    <property type="match status" value="1"/>
</dbReference>
<dbReference type="Proteomes" id="UP001418444">
    <property type="component" value="Unassembled WGS sequence"/>
</dbReference>
<dbReference type="InterPro" id="IPR000871">
    <property type="entry name" value="Beta-lactam_class-A"/>
</dbReference>
<proteinExistence type="predicted"/>
<evidence type="ECO:0008006" key="5">
    <source>
        <dbReference type="Google" id="ProtNLM"/>
    </source>
</evidence>
<dbReference type="PANTHER" id="PTHR35333:SF3">
    <property type="entry name" value="BETA-LACTAMASE-TYPE TRANSPEPTIDASE FOLD CONTAINING PROTEIN"/>
    <property type="match status" value="1"/>
</dbReference>
<feature type="signal peptide" evidence="2">
    <location>
        <begin position="1"/>
        <end position="33"/>
    </location>
</feature>
<reference evidence="4" key="1">
    <citation type="journal article" date="2019" name="Int. J. Syst. Evol. Microbiol.">
        <title>The Global Catalogue of Microorganisms (GCM) 10K type strain sequencing project: providing services to taxonomists for standard genome sequencing and annotation.</title>
        <authorList>
            <consortium name="The Broad Institute Genomics Platform"/>
            <consortium name="The Broad Institute Genome Sequencing Center for Infectious Disease"/>
            <person name="Wu L."/>
            <person name="Ma J."/>
        </authorList>
    </citation>
    <scope>NUCLEOTIDE SEQUENCE [LARGE SCALE GENOMIC DNA]</scope>
    <source>
        <strain evidence="4">JCM 16923</strain>
    </source>
</reference>
<evidence type="ECO:0000313" key="4">
    <source>
        <dbReference type="Proteomes" id="UP001418444"/>
    </source>
</evidence>
<gene>
    <name evidence="3" type="ORF">GCM10022231_27120</name>
</gene>
<sequence>MYDPRTILRRSVGVLTILALGAGAAACSSDEQAAVVTEVVSVTASAPADSSETPPPTNSGNAGRGVAALKSGFAEFSAGLAQPVGVSIAPVGGGAVISLGDQDPQVAWSTIKVPLAVAAQRKNGRMPAEQPAIVDSDNAAAEQLWASLGTPEQAAQAVTAVLREGGDQTTVVPSERRRAEFSVFGQTVWALDDAASFTANLPCLPDSEYVISLMGQVSGNQTWGIEAIPGRTTAVKGGWGPGESGGYIVRQIGLLTRKDGLQTAFALSTYAPGASMGSGTAVLDQVGRWLGGRLASMPGGRC</sequence>
<protein>
    <recommendedName>
        <fullName evidence="5">Serine hydrolase</fullName>
    </recommendedName>
</protein>
<dbReference type="SUPFAM" id="SSF56601">
    <property type="entry name" value="beta-lactamase/transpeptidase-like"/>
    <property type="match status" value="1"/>
</dbReference>
<keyword evidence="4" id="KW-1185">Reference proteome</keyword>
<evidence type="ECO:0000256" key="2">
    <source>
        <dbReference type="SAM" id="SignalP"/>
    </source>
</evidence>
<feature type="region of interest" description="Disordered" evidence="1">
    <location>
        <begin position="44"/>
        <end position="64"/>
    </location>
</feature>
<name>A0ABP7PGA9_9ACTN</name>
<dbReference type="InterPro" id="IPR012338">
    <property type="entry name" value="Beta-lactam/transpept-like"/>
</dbReference>
<dbReference type="PANTHER" id="PTHR35333">
    <property type="entry name" value="BETA-LACTAMASE"/>
    <property type="match status" value="1"/>
</dbReference>
<evidence type="ECO:0000313" key="3">
    <source>
        <dbReference type="EMBL" id="GAA3965047.1"/>
    </source>
</evidence>
<dbReference type="Gene3D" id="3.40.710.10">
    <property type="entry name" value="DD-peptidase/beta-lactamase superfamily"/>
    <property type="match status" value="1"/>
</dbReference>
<dbReference type="EMBL" id="BAAAZW010000008">
    <property type="protein sequence ID" value="GAA3965047.1"/>
    <property type="molecule type" value="Genomic_DNA"/>
</dbReference>
<comment type="caution">
    <text evidence="3">The sequence shown here is derived from an EMBL/GenBank/DDBJ whole genome shotgun (WGS) entry which is preliminary data.</text>
</comment>
<dbReference type="RefSeq" id="WP_344784662.1">
    <property type="nucleotide sequence ID" value="NZ_BAAAZW010000008.1"/>
</dbReference>
<organism evidence="3 4">
    <name type="scientific">Gordonia caeni</name>
    <dbReference type="NCBI Taxonomy" id="1007097"/>
    <lineage>
        <taxon>Bacteria</taxon>
        <taxon>Bacillati</taxon>
        <taxon>Actinomycetota</taxon>
        <taxon>Actinomycetes</taxon>
        <taxon>Mycobacteriales</taxon>
        <taxon>Gordoniaceae</taxon>
        <taxon>Gordonia</taxon>
    </lineage>
</organism>
<evidence type="ECO:0000256" key="1">
    <source>
        <dbReference type="SAM" id="MobiDB-lite"/>
    </source>
</evidence>
<feature type="chain" id="PRO_5045117056" description="Serine hydrolase" evidence="2">
    <location>
        <begin position="34"/>
        <end position="302"/>
    </location>
</feature>
<accession>A0ABP7PGA9</accession>